<keyword evidence="2" id="KW-0472">Membrane</keyword>
<dbReference type="OrthoDB" id="191150at2759"/>
<dbReference type="PANTHER" id="PTHR23248">
    <property type="entry name" value="PHOSPHOLIPID SCRAMBLASE-RELATED"/>
    <property type="match status" value="1"/>
</dbReference>
<keyword evidence="5" id="KW-1185">Reference proteome</keyword>
<keyword evidence="2" id="KW-0106">Calcium</keyword>
<protein>
    <recommendedName>
        <fullName evidence="2">Phospholipid scramblase</fullName>
    </recommendedName>
</protein>
<feature type="region of interest" description="Disordered" evidence="3">
    <location>
        <begin position="1"/>
        <end position="20"/>
    </location>
</feature>
<name>A0A9P1N2U7_9PELO</name>
<organism evidence="4 5">
    <name type="scientific">Caenorhabditis angaria</name>
    <dbReference type="NCBI Taxonomy" id="860376"/>
    <lineage>
        <taxon>Eukaryota</taxon>
        <taxon>Metazoa</taxon>
        <taxon>Ecdysozoa</taxon>
        <taxon>Nematoda</taxon>
        <taxon>Chromadorea</taxon>
        <taxon>Rhabditida</taxon>
        <taxon>Rhabditina</taxon>
        <taxon>Rhabditomorpha</taxon>
        <taxon>Rhabditoidea</taxon>
        <taxon>Rhabditidae</taxon>
        <taxon>Peloderinae</taxon>
        <taxon>Caenorhabditis</taxon>
    </lineage>
</organism>
<sequence>MAHETREEEIQPSSSPQSPAQIEVQNPIRNVPYDLPNIPLPRHGALDVIQMTNALIVVQSMETIEILTGFETQNRYVVKDMFMRPILYAFERSNGFRRNFSGNRRDFTMEFADIYGAVIMKGRRSLICCSDEFKFQYPVGQTIGTITMEGCDHSFYVHPSVGPRFMAQTPCCSCGDSHFPVVLSGGGKVGEIVRLYPGYFKGMISDADTFMVHFNSALPVYHKLLMMATVFLMDFVYFEDNDRRRRR</sequence>
<evidence type="ECO:0000256" key="2">
    <source>
        <dbReference type="RuleBase" id="RU363116"/>
    </source>
</evidence>
<dbReference type="InterPro" id="IPR005552">
    <property type="entry name" value="Scramblase"/>
</dbReference>
<gene>
    <name evidence="4" type="ORF">CAMP_LOCUS11640</name>
</gene>
<dbReference type="Pfam" id="PF03803">
    <property type="entry name" value="Scramblase"/>
    <property type="match status" value="1"/>
</dbReference>
<evidence type="ECO:0000256" key="1">
    <source>
        <dbReference type="ARBA" id="ARBA00005350"/>
    </source>
</evidence>
<dbReference type="PANTHER" id="PTHR23248:SF64">
    <property type="entry name" value="PHOSPHOLIPID SCRAMBLASE"/>
    <property type="match status" value="1"/>
</dbReference>
<comment type="function">
    <text evidence="2">May mediate accelerated ATP-independent bidirectional transbilayer migration of phospholipids upon binding calcium ions that results in a loss of phospholipid asymmetry in the plasma membrane.</text>
</comment>
<accession>A0A9P1N2U7</accession>
<comment type="cofactor">
    <cofactor evidence="2">
        <name>Ca(2+)</name>
        <dbReference type="ChEBI" id="CHEBI:29108"/>
    </cofactor>
</comment>
<feature type="transmembrane region" description="Helical" evidence="2">
    <location>
        <begin position="220"/>
        <end position="238"/>
    </location>
</feature>
<dbReference type="EMBL" id="CANHGI010000004">
    <property type="protein sequence ID" value="CAI5449003.1"/>
    <property type="molecule type" value="Genomic_DNA"/>
</dbReference>
<feature type="compositionally biased region" description="Low complexity" evidence="3">
    <location>
        <begin position="11"/>
        <end position="20"/>
    </location>
</feature>
<dbReference type="AlphaFoldDB" id="A0A9P1N2U7"/>
<keyword evidence="2" id="KW-0812">Transmembrane</keyword>
<dbReference type="GO" id="GO:0005886">
    <property type="term" value="C:plasma membrane"/>
    <property type="evidence" value="ECO:0007669"/>
    <property type="project" value="TreeGrafter"/>
</dbReference>
<keyword evidence="2" id="KW-1133">Transmembrane helix</keyword>
<evidence type="ECO:0000313" key="5">
    <source>
        <dbReference type="Proteomes" id="UP001152747"/>
    </source>
</evidence>
<evidence type="ECO:0000256" key="3">
    <source>
        <dbReference type="SAM" id="MobiDB-lite"/>
    </source>
</evidence>
<keyword evidence="2" id="KW-0564">Palmitate</keyword>
<comment type="similarity">
    <text evidence="1 2">Belongs to the phospholipid scramblase family.</text>
</comment>
<reference evidence="4" key="1">
    <citation type="submission" date="2022-11" db="EMBL/GenBank/DDBJ databases">
        <authorList>
            <person name="Kikuchi T."/>
        </authorList>
    </citation>
    <scope>NUCLEOTIDE SEQUENCE</scope>
    <source>
        <strain evidence="4">PS1010</strain>
    </source>
</reference>
<keyword evidence="2" id="KW-0449">Lipoprotein</keyword>
<proteinExistence type="inferred from homology"/>
<dbReference type="Proteomes" id="UP001152747">
    <property type="component" value="Unassembled WGS sequence"/>
</dbReference>
<comment type="caution">
    <text evidence="4">The sequence shown here is derived from an EMBL/GenBank/DDBJ whole genome shotgun (WGS) entry which is preliminary data.</text>
</comment>
<evidence type="ECO:0000313" key="4">
    <source>
        <dbReference type="EMBL" id="CAI5449003.1"/>
    </source>
</evidence>
<dbReference type="GO" id="GO:0017128">
    <property type="term" value="F:phospholipid scramblase activity"/>
    <property type="evidence" value="ECO:0007669"/>
    <property type="project" value="InterPro"/>
</dbReference>